<reference evidence="6 8" key="1">
    <citation type="journal article" date="2011" name="Nature">
        <title>The Medicago genome provides insight into the evolution of rhizobial symbioses.</title>
        <authorList>
            <person name="Young N.D."/>
            <person name="Debelle F."/>
            <person name="Oldroyd G.E."/>
            <person name="Geurts R."/>
            <person name="Cannon S.B."/>
            <person name="Udvardi M.K."/>
            <person name="Benedito V.A."/>
            <person name="Mayer K.F."/>
            <person name="Gouzy J."/>
            <person name="Schoof H."/>
            <person name="Van de Peer Y."/>
            <person name="Proost S."/>
            <person name="Cook D.R."/>
            <person name="Meyers B.C."/>
            <person name="Spannagl M."/>
            <person name="Cheung F."/>
            <person name="De Mita S."/>
            <person name="Krishnakumar V."/>
            <person name="Gundlach H."/>
            <person name="Zhou S."/>
            <person name="Mudge J."/>
            <person name="Bharti A.K."/>
            <person name="Murray J.D."/>
            <person name="Naoumkina M.A."/>
            <person name="Rosen B."/>
            <person name="Silverstein K.A."/>
            <person name="Tang H."/>
            <person name="Rombauts S."/>
            <person name="Zhao P.X."/>
            <person name="Zhou P."/>
            <person name="Barbe V."/>
            <person name="Bardou P."/>
            <person name="Bechner M."/>
            <person name="Bellec A."/>
            <person name="Berger A."/>
            <person name="Berges H."/>
            <person name="Bidwell S."/>
            <person name="Bisseling T."/>
            <person name="Choisne N."/>
            <person name="Couloux A."/>
            <person name="Denny R."/>
            <person name="Deshpande S."/>
            <person name="Dai X."/>
            <person name="Doyle J.J."/>
            <person name="Dudez A.M."/>
            <person name="Farmer A.D."/>
            <person name="Fouteau S."/>
            <person name="Franken C."/>
            <person name="Gibelin C."/>
            <person name="Gish J."/>
            <person name="Goldstein S."/>
            <person name="Gonzalez A.J."/>
            <person name="Green P.J."/>
            <person name="Hallab A."/>
            <person name="Hartog M."/>
            <person name="Hua A."/>
            <person name="Humphray S.J."/>
            <person name="Jeong D.H."/>
            <person name="Jing Y."/>
            <person name="Jocker A."/>
            <person name="Kenton S.M."/>
            <person name="Kim D.J."/>
            <person name="Klee K."/>
            <person name="Lai H."/>
            <person name="Lang C."/>
            <person name="Lin S."/>
            <person name="Macmil S.L."/>
            <person name="Magdelenat G."/>
            <person name="Matthews L."/>
            <person name="McCorrison J."/>
            <person name="Monaghan E.L."/>
            <person name="Mun J.H."/>
            <person name="Najar F.Z."/>
            <person name="Nicholson C."/>
            <person name="Noirot C."/>
            <person name="O'Bleness M."/>
            <person name="Paule C.R."/>
            <person name="Poulain J."/>
            <person name="Prion F."/>
            <person name="Qin B."/>
            <person name="Qu C."/>
            <person name="Retzel E.F."/>
            <person name="Riddle C."/>
            <person name="Sallet E."/>
            <person name="Samain S."/>
            <person name="Samson N."/>
            <person name="Sanders I."/>
            <person name="Saurat O."/>
            <person name="Scarpelli C."/>
            <person name="Schiex T."/>
            <person name="Segurens B."/>
            <person name="Severin A.J."/>
            <person name="Sherrier D.J."/>
            <person name="Shi R."/>
            <person name="Sims S."/>
            <person name="Singer S.R."/>
            <person name="Sinharoy S."/>
            <person name="Sterck L."/>
            <person name="Viollet A."/>
            <person name="Wang B.B."/>
            <person name="Wang K."/>
            <person name="Wang M."/>
            <person name="Wang X."/>
            <person name="Warfsmann J."/>
            <person name="Weissenbach J."/>
            <person name="White D.D."/>
            <person name="White J.D."/>
            <person name="Wiley G.B."/>
            <person name="Wincker P."/>
            <person name="Xing Y."/>
            <person name="Yang L."/>
            <person name="Yao Z."/>
            <person name="Ying F."/>
            <person name="Zhai J."/>
            <person name="Zhou L."/>
            <person name="Zuber A."/>
            <person name="Denarie J."/>
            <person name="Dixon R.A."/>
            <person name="May G.D."/>
            <person name="Schwartz D.C."/>
            <person name="Rogers J."/>
            <person name="Quetier F."/>
            <person name="Town C.D."/>
            <person name="Roe B.A."/>
        </authorList>
    </citation>
    <scope>NUCLEOTIDE SEQUENCE [LARGE SCALE GENOMIC DNA]</scope>
    <source>
        <strain evidence="6">A17</strain>
        <strain evidence="7 8">cv. Jemalong A17</strain>
    </source>
</reference>
<dbReference type="Gene3D" id="3.40.395.10">
    <property type="entry name" value="Adenoviral Proteinase, Chain A"/>
    <property type="match status" value="1"/>
</dbReference>
<dbReference type="GO" id="GO:0006508">
    <property type="term" value="P:proteolysis"/>
    <property type="evidence" value="ECO:0007669"/>
    <property type="project" value="UniProtKB-KW"/>
</dbReference>
<dbReference type="GO" id="GO:0016926">
    <property type="term" value="P:protein desumoylation"/>
    <property type="evidence" value="ECO:0000318"/>
    <property type="project" value="GO_Central"/>
</dbReference>
<dbReference type="PANTHER" id="PTHR12606:SF157">
    <property type="entry name" value="OS06G0122600 PROTEIN"/>
    <property type="match status" value="1"/>
</dbReference>
<keyword evidence="3" id="KW-0378">Hydrolase</keyword>
<comment type="similarity">
    <text evidence="1">Belongs to the peptidase C48 family.</text>
</comment>
<dbReference type="AlphaFoldDB" id="G7JUN2"/>
<dbReference type="SUPFAM" id="SSF54001">
    <property type="entry name" value="Cysteine proteinases"/>
    <property type="match status" value="1"/>
</dbReference>
<evidence type="ECO:0000313" key="6">
    <source>
        <dbReference type="EMBL" id="AES88008.1"/>
    </source>
</evidence>
<dbReference type="EMBL" id="CM001220">
    <property type="protein sequence ID" value="AES88008.1"/>
    <property type="molecule type" value="Genomic_DNA"/>
</dbReference>
<keyword evidence="4" id="KW-0788">Thiol protease</keyword>
<dbReference type="eggNOG" id="ENOG502R45Z">
    <property type="taxonomic scope" value="Eukaryota"/>
</dbReference>
<proteinExistence type="inferred from homology"/>
<dbReference type="Proteomes" id="UP000002051">
    <property type="component" value="Chromosome 4"/>
</dbReference>
<keyword evidence="8" id="KW-1185">Reference proteome</keyword>
<dbReference type="PaxDb" id="3880-AES88008"/>
<dbReference type="PANTHER" id="PTHR12606">
    <property type="entry name" value="SENTRIN/SUMO-SPECIFIC PROTEASE"/>
    <property type="match status" value="1"/>
</dbReference>
<evidence type="ECO:0000313" key="7">
    <source>
        <dbReference type="EnsemblPlants" id="AES88008"/>
    </source>
</evidence>
<name>G7JUN2_MEDTR</name>
<dbReference type="InterPro" id="IPR003653">
    <property type="entry name" value="Peptidase_C48_C"/>
</dbReference>
<protein>
    <submittedName>
        <fullName evidence="6">Ulp1 protease family, carboxy-terminal domain protein</fullName>
    </submittedName>
</protein>
<dbReference type="InterPro" id="IPR038765">
    <property type="entry name" value="Papain-like_cys_pep_sf"/>
</dbReference>
<evidence type="ECO:0000256" key="4">
    <source>
        <dbReference type="ARBA" id="ARBA00022807"/>
    </source>
</evidence>
<evidence type="ECO:0000256" key="1">
    <source>
        <dbReference type="ARBA" id="ARBA00005234"/>
    </source>
</evidence>
<reference evidence="7" key="3">
    <citation type="submission" date="2015-04" db="UniProtKB">
        <authorList>
            <consortium name="EnsemblPlants"/>
        </authorList>
    </citation>
    <scope>IDENTIFICATION</scope>
    <source>
        <strain evidence="7">cv. Jemalong A17</strain>
    </source>
</reference>
<keyword evidence="2 6" id="KW-0645">Protease</keyword>
<gene>
    <name evidence="6" type="ordered locus">MTR_4g040020</name>
</gene>
<dbReference type="GO" id="GO:0005634">
    <property type="term" value="C:nucleus"/>
    <property type="evidence" value="ECO:0000318"/>
    <property type="project" value="GO_Central"/>
</dbReference>
<dbReference type="PROSITE" id="PS50600">
    <property type="entry name" value="ULP_PROTEASE"/>
    <property type="match status" value="1"/>
</dbReference>
<evidence type="ECO:0000313" key="8">
    <source>
        <dbReference type="Proteomes" id="UP000002051"/>
    </source>
</evidence>
<dbReference type="Pfam" id="PF02902">
    <property type="entry name" value="Peptidase_C48"/>
    <property type="match status" value="1"/>
</dbReference>
<dbReference type="EnsemblPlants" id="AES88008">
    <property type="protein sequence ID" value="AES88008"/>
    <property type="gene ID" value="MTR_4g040020"/>
</dbReference>
<evidence type="ECO:0000256" key="2">
    <source>
        <dbReference type="ARBA" id="ARBA00022670"/>
    </source>
</evidence>
<organism evidence="6 8">
    <name type="scientific">Medicago truncatula</name>
    <name type="common">Barrel medic</name>
    <name type="synonym">Medicago tribuloides</name>
    <dbReference type="NCBI Taxonomy" id="3880"/>
    <lineage>
        <taxon>Eukaryota</taxon>
        <taxon>Viridiplantae</taxon>
        <taxon>Streptophyta</taxon>
        <taxon>Embryophyta</taxon>
        <taxon>Tracheophyta</taxon>
        <taxon>Spermatophyta</taxon>
        <taxon>Magnoliopsida</taxon>
        <taxon>eudicotyledons</taxon>
        <taxon>Gunneridae</taxon>
        <taxon>Pentapetalae</taxon>
        <taxon>rosids</taxon>
        <taxon>fabids</taxon>
        <taxon>Fabales</taxon>
        <taxon>Fabaceae</taxon>
        <taxon>Papilionoideae</taxon>
        <taxon>50 kb inversion clade</taxon>
        <taxon>NPAAA clade</taxon>
        <taxon>Hologalegina</taxon>
        <taxon>IRL clade</taxon>
        <taxon>Trifolieae</taxon>
        <taxon>Medicago</taxon>
    </lineage>
</organism>
<feature type="domain" description="Ubiquitin-like protease family profile" evidence="5">
    <location>
        <begin position="1"/>
        <end position="150"/>
    </location>
</feature>
<reference evidence="6 8" key="2">
    <citation type="journal article" date="2014" name="BMC Genomics">
        <title>An improved genome release (version Mt4.0) for the model legume Medicago truncatula.</title>
        <authorList>
            <person name="Tang H."/>
            <person name="Krishnakumar V."/>
            <person name="Bidwell S."/>
            <person name="Rosen B."/>
            <person name="Chan A."/>
            <person name="Zhou S."/>
            <person name="Gentzbittel L."/>
            <person name="Childs K.L."/>
            <person name="Yandell M."/>
            <person name="Gundlach H."/>
            <person name="Mayer K.F."/>
            <person name="Schwartz D.C."/>
            <person name="Town C.D."/>
        </authorList>
    </citation>
    <scope>GENOME REANNOTATION</scope>
    <source>
        <strain evidence="7 8">cv. Jemalong A17</strain>
    </source>
</reference>
<dbReference type="OMA" id="NQWITDE"/>
<evidence type="ECO:0000259" key="5">
    <source>
        <dbReference type="PROSITE" id="PS50600"/>
    </source>
</evidence>
<dbReference type="GO" id="GO:0016929">
    <property type="term" value="F:deSUMOylase activity"/>
    <property type="evidence" value="ECO:0000318"/>
    <property type="project" value="GO_Central"/>
</dbReference>
<evidence type="ECO:0000256" key="3">
    <source>
        <dbReference type="ARBA" id="ARBA00022801"/>
    </source>
</evidence>
<dbReference type="HOGENOM" id="CLU_1333702_0_0_1"/>
<sequence length="206" mass="23880">MNSLSKTKGVWYLPTSFAQYVLGCRHTPQEVRKNFQKDFMPKEDHSVTKIFIPVNDQGVHWYLMVVDVMERKMVLLDSLPCPERNYLRRREVLKLGIFIEEMLSNDYVVHGVDSSISISNFCIIQPRSLPTQRIGSNDCGVWVAKWMIECALKSDYQNINVVTATRMKLALHLVNSSNNILFMEVLPKAANYWKVQEKKRKALVKV</sequence>
<accession>G7JUN2</accession>